<reference evidence="3" key="1">
    <citation type="journal article" date="2013" name="G3 (Bethesda)">
        <title>Comparative genomics of a plant-pathogenic fungus, Pyrenophora tritici-repentis, reveals transduplication and the impact of repeat elements on pathogenicity and population divergence.</title>
        <authorList>
            <person name="Manning V.A."/>
            <person name="Pandelova I."/>
            <person name="Dhillon B."/>
            <person name="Wilhelm L.J."/>
            <person name="Goodwin S.B."/>
            <person name="Berlin A.M."/>
            <person name="Figueroa M."/>
            <person name="Freitag M."/>
            <person name="Hane J.K."/>
            <person name="Henrissat B."/>
            <person name="Holman W.H."/>
            <person name="Kodira C.D."/>
            <person name="Martin J."/>
            <person name="Oliver R.P."/>
            <person name="Robbertse B."/>
            <person name="Schackwitz W."/>
            <person name="Schwartz D.C."/>
            <person name="Spatafora J.W."/>
            <person name="Turgeon B.G."/>
            <person name="Yandava C."/>
            <person name="Young S."/>
            <person name="Zhou S."/>
            <person name="Zeng Q."/>
            <person name="Grigoriev I.V."/>
            <person name="Ma L.-J."/>
            <person name="Ciuffetti L.M."/>
        </authorList>
    </citation>
    <scope>NUCLEOTIDE SEQUENCE [LARGE SCALE GENOMIC DNA]</scope>
    <source>
        <strain evidence="3">Pt-1C-BFP</strain>
    </source>
</reference>
<protein>
    <submittedName>
        <fullName evidence="2">Uncharacterized protein</fullName>
    </submittedName>
</protein>
<gene>
    <name evidence="2" type="ORF">PTRG_06538</name>
</gene>
<evidence type="ECO:0000313" key="3">
    <source>
        <dbReference type="Proteomes" id="UP000001471"/>
    </source>
</evidence>
<evidence type="ECO:0000313" key="2">
    <source>
        <dbReference type="EMBL" id="EDU49458.1"/>
    </source>
</evidence>
<dbReference type="Proteomes" id="UP000001471">
    <property type="component" value="Unassembled WGS sequence"/>
</dbReference>
<feature type="region of interest" description="Disordered" evidence="1">
    <location>
        <begin position="89"/>
        <end position="111"/>
    </location>
</feature>
<dbReference type="EMBL" id="DS231620">
    <property type="protein sequence ID" value="EDU49458.1"/>
    <property type="molecule type" value="Genomic_DNA"/>
</dbReference>
<dbReference type="AlphaFoldDB" id="B2W980"/>
<accession>B2W980</accession>
<sequence length="111" mass="12957">MADEHNNLMRHERALDEDTNQFIRYLGEASVAASQAWCRSFSSTFMSKLPSELRDMVFDYTFSQDSKPYTLWFEHDLWELHNSHRTKWSEAVAKGGPPPLQTRTSSERDSL</sequence>
<evidence type="ECO:0000256" key="1">
    <source>
        <dbReference type="SAM" id="MobiDB-lite"/>
    </source>
</evidence>
<proteinExistence type="predicted"/>
<dbReference type="HOGENOM" id="CLU_2159701_0_0_1"/>
<organism evidence="2 3">
    <name type="scientific">Pyrenophora tritici-repentis (strain Pt-1C-BFP)</name>
    <name type="common">Wheat tan spot fungus</name>
    <name type="synonym">Drechslera tritici-repentis</name>
    <dbReference type="NCBI Taxonomy" id="426418"/>
    <lineage>
        <taxon>Eukaryota</taxon>
        <taxon>Fungi</taxon>
        <taxon>Dikarya</taxon>
        <taxon>Ascomycota</taxon>
        <taxon>Pezizomycotina</taxon>
        <taxon>Dothideomycetes</taxon>
        <taxon>Pleosporomycetidae</taxon>
        <taxon>Pleosporales</taxon>
        <taxon>Pleosporineae</taxon>
        <taxon>Pleosporaceae</taxon>
        <taxon>Pyrenophora</taxon>
    </lineage>
</organism>
<dbReference type="InParanoid" id="B2W980"/>
<name>B2W980_PYRTR</name>